<dbReference type="GeneID" id="25729138"/>
<name>A0A0D2MN13_9CHLO</name>
<dbReference type="Proteomes" id="UP000054498">
    <property type="component" value="Unassembled WGS sequence"/>
</dbReference>
<feature type="region of interest" description="Disordered" evidence="1">
    <location>
        <begin position="192"/>
        <end position="241"/>
    </location>
</feature>
<dbReference type="AlphaFoldDB" id="A0A0D2MN13"/>
<protein>
    <submittedName>
        <fullName evidence="2">Uncharacterized protein</fullName>
    </submittedName>
</protein>
<sequence>MVATRAGAGYAIGALAAATAAHRPPAGVRTLAHVCHLLVQPGSAVHLQVQAALGGGCGCASDADITLVYELPGDGGARGGGSLDGTRADCRECYEGASERAGAAGAELPSMCFTPAGVAAGAALVVRARLTDAGELPARGWPVAGDVLFGASARWRDPGRLAAAEVAAGALCRRPPLFGGYLGGGGDDGRGGGGGGGCDGRGGGGSSSSSSRGGGGGGSSSSGRGGGGGGGGDSNAVVVSGDTDSIGHRIDGMVLSPYHGGQPPSAREAELYALWRDVLELVYTGAVRGAFAGPLLAEFEASVASWTKDSFLKDALCLHRVLKALAAGGTPAHFARLPFAAVQATRNCPAPCRFADKNAGPTILSWLGSDAGRSSSAAPLAQFRLWSLGLSYAVRSGSCAFLRAADVAHGTSSLDPALVRPSVATGRRVPPGRPCLMGAALGTPREVLAEARLCANVGRSINAFLDDSWYDVEANRAALNSARERRAGGTA</sequence>
<proteinExistence type="predicted"/>
<dbReference type="RefSeq" id="XP_013895145.1">
    <property type="nucleotide sequence ID" value="XM_014039691.1"/>
</dbReference>
<reference evidence="2 3" key="1">
    <citation type="journal article" date="2013" name="BMC Genomics">
        <title>Reconstruction of the lipid metabolism for the microalga Monoraphidium neglectum from its genome sequence reveals characteristics suitable for biofuel production.</title>
        <authorList>
            <person name="Bogen C."/>
            <person name="Al-Dilaimi A."/>
            <person name="Albersmeier A."/>
            <person name="Wichmann J."/>
            <person name="Grundmann M."/>
            <person name="Rupp O."/>
            <person name="Lauersen K.J."/>
            <person name="Blifernez-Klassen O."/>
            <person name="Kalinowski J."/>
            <person name="Goesmann A."/>
            <person name="Mussgnug J.H."/>
            <person name="Kruse O."/>
        </authorList>
    </citation>
    <scope>NUCLEOTIDE SEQUENCE [LARGE SCALE GENOMIC DNA]</scope>
    <source>
        <strain evidence="2 3">SAG 48.87</strain>
    </source>
</reference>
<organism evidence="2 3">
    <name type="scientific">Monoraphidium neglectum</name>
    <dbReference type="NCBI Taxonomy" id="145388"/>
    <lineage>
        <taxon>Eukaryota</taxon>
        <taxon>Viridiplantae</taxon>
        <taxon>Chlorophyta</taxon>
        <taxon>core chlorophytes</taxon>
        <taxon>Chlorophyceae</taxon>
        <taxon>CS clade</taxon>
        <taxon>Sphaeropleales</taxon>
        <taxon>Selenastraceae</taxon>
        <taxon>Monoraphidium</taxon>
    </lineage>
</organism>
<accession>A0A0D2MN13</accession>
<evidence type="ECO:0000313" key="3">
    <source>
        <dbReference type="Proteomes" id="UP000054498"/>
    </source>
</evidence>
<keyword evidence="3" id="KW-1185">Reference proteome</keyword>
<gene>
    <name evidence="2" type="ORF">MNEG_11836</name>
</gene>
<feature type="compositionally biased region" description="Gly residues" evidence="1">
    <location>
        <begin position="192"/>
        <end position="233"/>
    </location>
</feature>
<dbReference type="KEGG" id="mng:MNEG_11836"/>
<dbReference type="EMBL" id="KK103149">
    <property type="protein sequence ID" value="KIY96125.1"/>
    <property type="molecule type" value="Genomic_DNA"/>
</dbReference>
<evidence type="ECO:0000313" key="2">
    <source>
        <dbReference type="EMBL" id="KIY96125.1"/>
    </source>
</evidence>
<evidence type="ECO:0000256" key="1">
    <source>
        <dbReference type="SAM" id="MobiDB-lite"/>
    </source>
</evidence>